<reference evidence="2" key="1">
    <citation type="submission" date="2024-02" db="EMBL/GenBank/DDBJ databases">
        <title>Tomenella chthoni gen. nov. sp. nov., a member of the family Jonesiaceae isolated from bat guano.</title>
        <authorList>
            <person name="Miller S.L."/>
            <person name="King J."/>
            <person name="Sankaranarayanan K."/>
            <person name="Lawson P.A."/>
        </authorList>
    </citation>
    <scope>NUCLEOTIDE SEQUENCE</scope>
    <source>
        <strain evidence="2">BS-20</strain>
    </source>
</reference>
<dbReference type="AlphaFoldDB" id="A0AAU7DVW7"/>
<dbReference type="InterPro" id="IPR017946">
    <property type="entry name" value="PLC-like_Pdiesterase_TIM-brl"/>
</dbReference>
<protein>
    <submittedName>
        <fullName evidence="2">Glycerophosphodiester phosphodiesterase family protein</fullName>
    </submittedName>
</protein>
<sequence length="287" mass="30922">MADSAVNPHNTARAKLRRAMLRAERLATQHLRTKETQAMPDAAIQIVAHRGNKSVTPENTLPAFTAAIAARADWIEMDVVLSKDGVAMVIHDETLNGTTSGHGKVGDFSAAQIKLLDAGGHFSPAFAGTTVPTFAEFAALLAGSRRVQLLLEFKGDWSATEVAGVVAIAEAHGLRNRTVLQSFNPVTVLSLFEAAPKWRRGILTYGDYDGLFELCAKVGSVMLNPDILEVAKDPTLIAKIHGAGMQAMVWTANDLDHWELLIELGADGLITDRPHFLAGWLTAKGLR</sequence>
<accession>A0AAU7DVW7</accession>
<dbReference type="Pfam" id="PF03009">
    <property type="entry name" value="GDPD"/>
    <property type="match status" value="1"/>
</dbReference>
<dbReference type="SUPFAM" id="SSF51695">
    <property type="entry name" value="PLC-like phosphodiesterases"/>
    <property type="match status" value="1"/>
</dbReference>
<organism evidence="2">
    <name type="scientific">Jonesiaceae bacterium BS-20</name>
    <dbReference type="NCBI Taxonomy" id="3120821"/>
    <lineage>
        <taxon>Bacteria</taxon>
        <taxon>Bacillati</taxon>
        <taxon>Actinomycetota</taxon>
        <taxon>Actinomycetes</taxon>
        <taxon>Micrococcales</taxon>
        <taxon>Jonesiaceae</taxon>
    </lineage>
</organism>
<evidence type="ECO:0000313" key="2">
    <source>
        <dbReference type="EMBL" id="XBH21626.1"/>
    </source>
</evidence>
<evidence type="ECO:0000259" key="1">
    <source>
        <dbReference type="PROSITE" id="PS51704"/>
    </source>
</evidence>
<proteinExistence type="predicted"/>
<dbReference type="EMBL" id="CP146203">
    <property type="protein sequence ID" value="XBH21626.1"/>
    <property type="molecule type" value="Genomic_DNA"/>
</dbReference>
<dbReference type="PANTHER" id="PTHR46211:SF14">
    <property type="entry name" value="GLYCEROPHOSPHODIESTER PHOSPHODIESTERASE"/>
    <property type="match status" value="1"/>
</dbReference>
<dbReference type="PANTHER" id="PTHR46211">
    <property type="entry name" value="GLYCEROPHOSPHORYL DIESTER PHOSPHODIESTERASE"/>
    <property type="match status" value="1"/>
</dbReference>
<dbReference type="InterPro" id="IPR030395">
    <property type="entry name" value="GP_PDE_dom"/>
</dbReference>
<dbReference type="Gene3D" id="3.20.20.190">
    <property type="entry name" value="Phosphatidylinositol (PI) phosphodiesterase"/>
    <property type="match status" value="1"/>
</dbReference>
<dbReference type="PROSITE" id="PS51704">
    <property type="entry name" value="GP_PDE"/>
    <property type="match status" value="1"/>
</dbReference>
<gene>
    <name evidence="2" type="ORF">V5R04_15685</name>
</gene>
<dbReference type="GO" id="GO:0006629">
    <property type="term" value="P:lipid metabolic process"/>
    <property type="evidence" value="ECO:0007669"/>
    <property type="project" value="InterPro"/>
</dbReference>
<feature type="domain" description="GP-PDE" evidence="1">
    <location>
        <begin position="44"/>
        <end position="281"/>
    </location>
</feature>
<name>A0AAU7DVW7_9MICO</name>
<dbReference type="GO" id="GO:0008081">
    <property type="term" value="F:phosphoric diester hydrolase activity"/>
    <property type="evidence" value="ECO:0007669"/>
    <property type="project" value="InterPro"/>
</dbReference>